<evidence type="ECO:0000313" key="6">
    <source>
        <dbReference type="WBParaSite" id="PSAMB.scaffold2790size21283.g19157.t1"/>
    </source>
</evidence>
<dbReference type="Pfam" id="PF09754">
    <property type="entry name" value="PAC2"/>
    <property type="match status" value="1"/>
</dbReference>
<comment type="subunit">
    <text evidence="4">Forms a heterodimer with PSMG1.</text>
</comment>
<dbReference type="GO" id="GO:0043248">
    <property type="term" value="P:proteasome assembly"/>
    <property type="evidence" value="ECO:0007669"/>
    <property type="project" value="TreeGrafter"/>
</dbReference>
<proteinExistence type="inferred from homology"/>
<dbReference type="GO" id="GO:0005634">
    <property type="term" value="C:nucleus"/>
    <property type="evidence" value="ECO:0007669"/>
    <property type="project" value="TreeGrafter"/>
</dbReference>
<dbReference type="InterPro" id="IPR019151">
    <property type="entry name" value="Proteasome_assmbl_chaperone_2"/>
</dbReference>
<dbReference type="InterPro" id="IPR038389">
    <property type="entry name" value="PSMG2_sf"/>
</dbReference>
<dbReference type="SUPFAM" id="SSF159659">
    <property type="entry name" value="Cgl1923-like"/>
    <property type="match status" value="1"/>
</dbReference>
<dbReference type="Gene3D" id="3.40.50.10900">
    <property type="entry name" value="PAC-like subunit"/>
    <property type="match status" value="1"/>
</dbReference>
<protein>
    <recommendedName>
        <fullName evidence="1 4">Proteasome assembly chaperone 2</fullName>
    </recommendedName>
</protein>
<evidence type="ECO:0000256" key="2">
    <source>
        <dbReference type="ARBA" id="ARBA00023186"/>
    </source>
</evidence>
<name>A0A914W0T9_9BILA</name>
<keyword evidence="2 4" id="KW-0143">Chaperone</keyword>
<accession>A0A914W0T9</accession>
<dbReference type="Proteomes" id="UP000887566">
    <property type="component" value="Unplaced"/>
</dbReference>
<dbReference type="GO" id="GO:0005829">
    <property type="term" value="C:cytosol"/>
    <property type="evidence" value="ECO:0007669"/>
    <property type="project" value="TreeGrafter"/>
</dbReference>
<comment type="function">
    <text evidence="4">Chaperone protein which promotes assembly of the 20S proteasome as part of a heterodimer with PSMG1.</text>
</comment>
<dbReference type="WBParaSite" id="PSAMB.scaffold2790size21283.g19157.t1">
    <property type="protein sequence ID" value="PSAMB.scaffold2790size21283.g19157.t1"/>
    <property type="gene ID" value="PSAMB.scaffold2790size21283.g19157"/>
</dbReference>
<organism evidence="5 6">
    <name type="scientific">Plectus sambesii</name>
    <dbReference type="NCBI Taxonomy" id="2011161"/>
    <lineage>
        <taxon>Eukaryota</taxon>
        <taxon>Metazoa</taxon>
        <taxon>Ecdysozoa</taxon>
        <taxon>Nematoda</taxon>
        <taxon>Chromadorea</taxon>
        <taxon>Plectida</taxon>
        <taxon>Plectina</taxon>
        <taxon>Plectoidea</taxon>
        <taxon>Plectidae</taxon>
        <taxon>Plectus</taxon>
    </lineage>
</organism>
<dbReference type="PIRSF" id="PIRSF010044">
    <property type="entry name" value="UCP010044"/>
    <property type="match status" value="1"/>
</dbReference>
<dbReference type="AlphaFoldDB" id="A0A914W0T9"/>
<reference evidence="6" key="1">
    <citation type="submission" date="2022-11" db="UniProtKB">
        <authorList>
            <consortium name="WormBaseParasite"/>
        </authorList>
    </citation>
    <scope>IDENTIFICATION</scope>
</reference>
<comment type="similarity">
    <text evidence="3 4">Belongs to the PSMG2 family.</text>
</comment>
<evidence type="ECO:0000256" key="1">
    <source>
        <dbReference type="ARBA" id="ARBA00019186"/>
    </source>
</evidence>
<dbReference type="PANTHER" id="PTHR12970:SF1">
    <property type="entry name" value="PROTEASOME ASSEMBLY CHAPERONE 2"/>
    <property type="match status" value="1"/>
</dbReference>
<evidence type="ECO:0000256" key="3">
    <source>
        <dbReference type="ARBA" id="ARBA00025745"/>
    </source>
</evidence>
<evidence type="ECO:0000256" key="4">
    <source>
        <dbReference type="PIRNR" id="PIRNR010044"/>
    </source>
</evidence>
<dbReference type="PANTHER" id="PTHR12970">
    <property type="entry name" value="PROTEASOME ASSEMBLY CHAPERONE 2"/>
    <property type="match status" value="1"/>
</dbReference>
<keyword evidence="5" id="KW-1185">Reference proteome</keyword>
<evidence type="ECO:0000313" key="5">
    <source>
        <dbReference type="Proteomes" id="UP000887566"/>
    </source>
</evidence>
<sequence>MLLTSDDEASLSNYAPNMTLILPAISVGNVGQLAVDLLISSLDLELIAHSPANKLTLPLVGPSAYIQPGSKQLSTAVEVYSNKEKTLLVVQQRSDFISHARKEFLDSLVEWIVKMKIKRVVLLSSAFLSSQLDSFLQCSEVEKTRRFLSKAGSAAFPSVDNFEQQMVSSRFDDPKSLRGAGISTSLFQRLDERNVAMLALVRLCNEGEDNVADAVAVVNLLNDVISLKPVDKEWKRPISWMDL</sequence>
<dbReference type="InterPro" id="IPR016562">
    <property type="entry name" value="Proteasome_assmbl_chp_2_euk"/>
</dbReference>